<name>A0A1X4G6I4_9CYAN</name>
<proteinExistence type="predicted"/>
<dbReference type="InterPro" id="IPR001296">
    <property type="entry name" value="Glyco_trans_1"/>
</dbReference>
<dbReference type="Proteomes" id="UP000192997">
    <property type="component" value="Unassembled WGS sequence"/>
</dbReference>
<sequence length="215" mass="23009">MVRFSIDLDPRAVHGRAGGMRAVYGLPERFFYLPNQFWSHKNHATVVEALGLLAQAGRLDALPPVVMTGRTEDARDPGLFGQVMARAKALGVQDHFRHLGLIPYADVFALNAAAHRLINPSLFEGWSTTVEEAKALGTPMILSDIPLHREQAPEATFFARSSAQALAEALVAAAAAGPRPAVDLEALDQAQTARRNAHADAFLAAVAAARTGGRT</sequence>
<accession>A0A1X4G6I4</accession>
<dbReference type="Pfam" id="PF00534">
    <property type="entry name" value="Glycos_transf_1"/>
    <property type="match status" value="1"/>
</dbReference>
<dbReference type="AlphaFoldDB" id="A0A1X4G6I4"/>
<dbReference type="SUPFAM" id="SSF53756">
    <property type="entry name" value="UDP-Glycosyltransferase/glycogen phosphorylase"/>
    <property type="match status" value="1"/>
</dbReference>
<comment type="caution">
    <text evidence="2">The sequence shown here is derived from an EMBL/GenBank/DDBJ whole genome shotgun (WGS) entry which is preliminary data.</text>
</comment>
<dbReference type="Gene3D" id="3.40.50.2000">
    <property type="entry name" value="Glycogen Phosphorylase B"/>
    <property type="match status" value="1"/>
</dbReference>
<dbReference type="PANTHER" id="PTHR46401">
    <property type="entry name" value="GLYCOSYLTRANSFERASE WBBK-RELATED"/>
    <property type="match status" value="1"/>
</dbReference>
<reference evidence="3" key="1">
    <citation type="submission" date="2017-04" db="EMBL/GenBank/DDBJ databases">
        <authorList>
            <person name="Abreu V.A."/>
            <person name="Popin R.V."/>
            <person name="Rigonato J."/>
            <person name="Andreote A.P."/>
            <person name="Schaker P.C."/>
            <person name="Hoff-Risseti C."/>
            <person name="Alvarenga D.O."/>
            <person name="Varani A.M."/>
            <person name="Fiore M.F."/>
        </authorList>
    </citation>
    <scope>NUCLEOTIDE SEQUENCE [LARGE SCALE GENOMIC DNA]</scope>
    <source>
        <strain evidence="3">CENA303</strain>
    </source>
</reference>
<dbReference type="EMBL" id="NBYN01000047">
    <property type="protein sequence ID" value="OSO90469.1"/>
    <property type="molecule type" value="Genomic_DNA"/>
</dbReference>
<evidence type="ECO:0000313" key="2">
    <source>
        <dbReference type="EMBL" id="OSO90469.1"/>
    </source>
</evidence>
<gene>
    <name evidence="2" type="ORF">B7O87_09540</name>
</gene>
<evidence type="ECO:0000259" key="1">
    <source>
        <dbReference type="Pfam" id="PF00534"/>
    </source>
</evidence>
<organism evidence="2 3">
    <name type="scientific">Cylindrospermopsis raciborskii CENA303</name>
    <dbReference type="NCBI Taxonomy" id="1170769"/>
    <lineage>
        <taxon>Bacteria</taxon>
        <taxon>Bacillati</taxon>
        <taxon>Cyanobacteriota</taxon>
        <taxon>Cyanophyceae</taxon>
        <taxon>Nostocales</taxon>
        <taxon>Aphanizomenonaceae</taxon>
        <taxon>Cylindrospermopsis</taxon>
    </lineage>
</organism>
<feature type="domain" description="Glycosyl transferase family 1" evidence="1">
    <location>
        <begin position="30"/>
        <end position="170"/>
    </location>
</feature>
<evidence type="ECO:0000313" key="3">
    <source>
        <dbReference type="Proteomes" id="UP000192997"/>
    </source>
</evidence>
<dbReference type="GO" id="GO:0016757">
    <property type="term" value="F:glycosyltransferase activity"/>
    <property type="evidence" value="ECO:0007669"/>
    <property type="project" value="InterPro"/>
</dbReference>
<dbReference type="PANTHER" id="PTHR46401:SF8">
    <property type="entry name" value="BLL6006 PROTEIN"/>
    <property type="match status" value="1"/>
</dbReference>
<protein>
    <recommendedName>
        <fullName evidence="1">Glycosyl transferase family 1 domain-containing protein</fullName>
    </recommendedName>
</protein>